<dbReference type="CDD" id="cd00063">
    <property type="entry name" value="FN3"/>
    <property type="match status" value="1"/>
</dbReference>
<dbReference type="Pfam" id="PF24871">
    <property type="entry name" value="Piezo_TM1-24"/>
    <property type="match status" value="1"/>
</dbReference>
<protein>
    <submittedName>
        <fullName evidence="4">Uncharacterized protein AlNc14C146G7384</fullName>
    </submittedName>
    <submittedName>
        <fullName evidence="5">Uncharacterized protein AlNc14C228G9256</fullName>
    </submittedName>
</protein>
<keyword evidence="2" id="KW-0472">Membrane</keyword>
<dbReference type="InterPro" id="IPR027272">
    <property type="entry name" value="Piezo"/>
</dbReference>
<evidence type="ECO:0000256" key="1">
    <source>
        <dbReference type="SAM" id="MobiDB-lite"/>
    </source>
</evidence>
<feature type="transmembrane region" description="Helical" evidence="2">
    <location>
        <begin position="1516"/>
        <end position="1537"/>
    </location>
</feature>
<feature type="transmembrane region" description="Helical" evidence="2">
    <location>
        <begin position="277"/>
        <end position="300"/>
    </location>
</feature>
<dbReference type="GO" id="GO:0016020">
    <property type="term" value="C:membrane"/>
    <property type="evidence" value="ECO:0007669"/>
    <property type="project" value="InterPro"/>
</dbReference>
<feature type="transmembrane region" description="Helical" evidence="2">
    <location>
        <begin position="602"/>
        <end position="620"/>
    </location>
</feature>
<keyword evidence="2" id="KW-0812">Transmembrane</keyword>
<feature type="transmembrane region" description="Helical" evidence="2">
    <location>
        <begin position="2677"/>
        <end position="2698"/>
    </location>
</feature>
<evidence type="ECO:0000313" key="5">
    <source>
        <dbReference type="EMBL" id="CCA24236.1"/>
    </source>
</evidence>
<evidence type="ECO:0000256" key="2">
    <source>
        <dbReference type="SAM" id="Phobius"/>
    </source>
</evidence>
<sequence length="3029" mass="347137">MHSRPSLSNLRSTATVKSNKRNDGLYDTLETPLRDRTHSSMNSSFSVPSSQWPQANGTSSDGSSFTASESTFSSTPSKTQKTIKRLSAAHHAIDMVLACVLLHAALARVTIPSLLYFFGFFLGFIKPFGHRNNSHTLFLPKCIAAFGWMALIINALLVVFRSSEKLRDSIVQKLFWVHSQPSWMEMYGIDVSVAVYATFYCFVAHPWLNARARVYSYKAFGRIIELSKEQKIKRECRSVILPLYCHLSYHIEVTTSRELDENLVRAPGMSIRWLEIWIAKLLLIAATSVPTVSTGIYYLILLERFLQWTYHAKSLTIEQLQKTDSRRVLQGSRRLIGDKAAMVVLIVAHLWLHLLYIYQFSLLRDERVIRIGYTLGFRRLLRTQWIIPEYATATDIPVWTYYVSVSCQVLLVILCAQLCKAYRLRQLSQNRGIQILVSRHSATYDKDQKDNDTVDLSERRTLHSVMPLVSPNDRFEAPEPSTTASDLDLDLDLERILSEQPRFVRMFLAEGGLLMSSLAAIIWSVSYPSYASAPLLAWAFLIIALYGISVPTFTLAILFLYGTCLGVMEYVSNLVVHSYIIHSKTHWSKYGLRVFDLPLIDLYFHNICLGFMFYAIRTQFRFANIVRVLKNHKRQKQLQRKRALILRSDAFSVRSSSASSCTSVSLYEQEEDFVERREVALAAQYEHEAAVRARLHKTWTHYAKLWLEDAKHILLLHMDVLVLLTLVIVILSTNVSIVQVGYLVLAVLLILFFEEKRRLWRLLLVYSLLTCFMVFVRNIECTGRSRQLELLGLVCFHKKSESRKVWTFSLWPTLFTTQLLIISQVVFQLVVYVSKKQLVDPRFLNTNIARQRPLIFLSRFVVELKHAFRITGAAICYFGFLIVCLCSETLLSEDGTISTSILGCMQFSAMILLVGVHIVNYVKAPRTSKYLRVAWSIILVLETLILAFRYLYQFDAIATSLESKIFASSYLSAHQFGLKFHDSLVANFFTKRVSITSLAQDTISHIFIYLLPTTILVFLCFWQLTSLSQCIEVPSPLAQLSYKMRQSKCMKYIYFCLTFLRAFLIVSSSIIMSCVAMVIALKHVNAVGGTYILIIVGIRPFVRSWKSLWVPLFWFSALVLIAKYVYQLGIFKGQNVEHLNTISSAWRDGQHNLEVLPWLTRLRRWIGISWLPEERLLEGYVMTFRQLLFPQIWVMTSCFMAQITDYWRFQAIQTIRHQQACSSVQPPSKRGHNVQAVNHTAKPIKETLEPSFISNPLEKDRILPVVLQSVRECGGDSHQDDREISSLDLTRGISFQPELLGFDNEEFMLISLLQKWILEEAAYDYLGALMAISAFLHRDLSSIIYIGLLFRFMRMQKVPLGKWEGRFLSILVSLVILLQYGSLLLVSPVSPNQVFTGLKHEWRQYVLLELEIKWALMIDFLVLIQLYALMGSKPEQKSIWNWFLSCFPLGSNDTPISEDNECIRQHPNSDISKPSLCRETTKHEDPSLSKAPSRHITWQGNVSIPFLSSVRSSMRAYVLLWLISTWLPITLITMFVININMCGVVSAFYGVLALYMLYYIDHARMVSTPWLWKLRNCNWLHLLLLLVADFPSTRDGFDLSGTYCVYGSTEANTCVNLANLTGVYSRSFPYGPLLVCIMLSIQGQLMKMSEYAEFSESLQHQNGSEAEKRRDLSYLHQHREKLRQWVHLKSEKKTAIQRLKLTVNKSVHKMEELMDIAMGLNYSLPPMAPEQIEVFTNLTTHTSITISWIPPSNSVHTIRSYRIYFQRFPSTTILGDYALYSDVQGSATQGKVEGLRPGASYQFKVTAVSRMGEGPMSIATRPSSTLPFKLDDNCTTGWMKYRREPVAGARFRSLFRYFRAVYLNRYVVIDELQLVIYRNEEAALRHRTRLAAEERKRKTQARKKKTTKRPLRRQCILWSDVLSFELSAKRIRFDDISPRLYCFILYVRSANTLQHFSNESISHQVYDDHPISKANTITKFTLQAESSRDFKKFLSSVAFAVPKGVVGRSVLETLRKIGLPVPTAVHKARDTISGDKDLQEMFSAGKSQRRGTRTSVGDECVSEYSSEQGEESLFNDSEVLNYDISFQSWLLTWRLPVYIWLHRHQDATGKADTPAYELDDPCDPSVLELTRVIINDVKSRSELVCYLVIIICFGAQTCMVLLVRYVFQLTIFCQYLNDEGVYLPSISPHCSPSSVTQLSQVKAIQPMVLLGIYKMNGSLLKATTTIFSGLKWNFYVILSLCWHIYELKRRGLWTTGSITETQLEIGADAIMEAGMRNYVEHPSSIIDSPNFMEGSFVGSESDFIAPYRPKFTQQELAKQVSSPRMDSVSHKALDTLPDESDQRDSMDVNVSEIDCVKLQKEGDDLLLDSGHQSAQKAGYTIELHGMRGNTHQYANRNASRPSTKRTTKCPQVDAYYEKLLAQPPPHWDRCDYTTMQDFKPGRDYFTPSLAVSLISYGYALICFNALGEPDRENRGGSNWASTSTSINLSPGIETSGIFSGNLVLLVIMQLILAIWDRIAYLSRSILYKLILQYVYAAILLLSVWLLVPHHTEIYFQERVFLVILYLIHMMILWLGGLQIRHGYRVYRGLRYKSSDEYNFSWKCLEFFFPIYRLAPFLFELRALLDYLCTRTSLTWYHWITLEDAAAHFFCVKLEMNARINDSNILHGLHRQPLSRKLLSAGIMLLFLYICLITPLAVFSSLNPNTKSNAVRLATVSFGMGDKKGISSVLYSNRQLRSPPHSDKNISYTTSTGDIQKVSFYTFSESLWEASPPQIDSLTRLLNQSQEHKRLPLCFGITFEFLRSGPDNFETTKITYTVPMSPRQRHQLIEMMISESSNISNSSIMIPTLYPPVLQLTAIKGIRRRTMAMQNVRLRRNMRGSHSWWSLEPEGVVTQTPLDPIGCGSDAKQDTLCLITVSDLIVKGLRKWGFDFYGLTALYFFVLITIGDSVKTFFRGRLFTVQHTEIPEPDHILELIQGIYLVREENYVGHLKDEVRIFETLIRLLRSPEALLHVAGSNVIHLRPIKDKIE</sequence>
<name>F0WLJ6_9STRA</name>
<feature type="transmembrane region" description="Helical" evidence="2">
    <location>
        <begin position="2143"/>
        <end position="2167"/>
    </location>
</feature>
<dbReference type="PANTHER" id="PTHR13167">
    <property type="entry name" value="PIEZO-TYPE MECHANOSENSITIVE ION CHANNEL COMPONENT"/>
    <property type="match status" value="1"/>
</dbReference>
<reference evidence="4" key="2">
    <citation type="submission" date="2011-02" db="EMBL/GenBank/DDBJ databases">
        <authorList>
            <person name="MacLean D."/>
        </authorList>
    </citation>
    <scope>NUCLEOTIDE SEQUENCE</scope>
</reference>
<feature type="transmembrane region" description="Helical" evidence="2">
    <location>
        <begin position="1412"/>
        <end position="1430"/>
    </location>
</feature>
<feature type="compositionally biased region" description="Low complexity" evidence="1">
    <location>
        <begin position="39"/>
        <end position="50"/>
    </location>
</feature>
<dbReference type="GO" id="GO:0050982">
    <property type="term" value="P:detection of mechanical stimulus"/>
    <property type="evidence" value="ECO:0007669"/>
    <property type="project" value="TreeGrafter"/>
</dbReference>
<feature type="transmembrane region" description="Helical" evidence="2">
    <location>
        <begin position="340"/>
        <end position="358"/>
    </location>
</feature>
<feature type="transmembrane region" description="Helical" evidence="2">
    <location>
        <begin position="1543"/>
        <end position="1560"/>
    </location>
</feature>
<dbReference type="SMART" id="SM00060">
    <property type="entry name" value="FN3"/>
    <property type="match status" value="1"/>
</dbReference>
<dbReference type="InterPro" id="IPR056770">
    <property type="entry name" value="Piezo_THU9_anchor"/>
</dbReference>
<feature type="transmembrane region" description="Helical" evidence="2">
    <location>
        <begin position="138"/>
        <end position="160"/>
    </location>
</feature>
<evidence type="ECO:0000259" key="3">
    <source>
        <dbReference type="PROSITE" id="PS50853"/>
    </source>
</evidence>
<feature type="domain" description="Fibronectin type-III" evidence="3">
    <location>
        <begin position="1728"/>
        <end position="1828"/>
    </location>
</feature>
<reference evidence="4" key="1">
    <citation type="journal article" date="2011" name="PLoS Biol.">
        <title>Gene gain and loss during evolution of obligate parasitism in the white rust pathogen of Arabidopsis thaliana.</title>
        <authorList>
            <person name="Kemen E."/>
            <person name="Gardiner A."/>
            <person name="Schultz-Larsen T."/>
            <person name="Kemen A.C."/>
            <person name="Balmuth A.L."/>
            <person name="Robert-Seilaniantz A."/>
            <person name="Bailey K."/>
            <person name="Holub E."/>
            <person name="Studholme D.J."/>
            <person name="Maclean D."/>
            <person name="Jones J.D."/>
        </authorList>
    </citation>
    <scope>NUCLEOTIDE SEQUENCE</scope>
</reference>
<feature type="transmembrane region" description="Helical" evidence="2">
    <location>
        <begin position="1325"/>
        <end position="1346"/>
    </location>
</feature>
<feature type="transmembrane region" description="Helical" evidence="2">
    <location>
        <begin position="1109"/>
        <end position="1126"/>
    </location>
</feature>
<feature type="transmembrane region" description="Helical" evidence="2">
    <location>
        <begin position="897"/>
        <end position="921"/>
    </location>
</feature>
<feature type="transmembrane region" description="Helical" evidence="2">
    <location>
        <begin position="2497"/>
        <end position="2515"/>
    </location>
</feature>
<feature type="compositionally biased region" description="Polar residues" evidence="1">
    <location>
        <begin position="1"/>
        <end position="17"/>
    </location>
</feature>
<dbReference type="HOGENOM" id="CLU_000574_0_0_1"/>
<feature type="transmembrane region" description="Helical" evidence="2">
    <location>
        <begin position="760"/>
        <end position="779"/>
    </location>
</feature>
<feature type="transmembrane region" description="Helical" evidence="2">
    <location>
        <begin position="2444"/>
        <end position="2466"/>
    </location>
</feature>
<feature type="transmembrane region" description="Helical" evidence="2">
    <location>
        <begin position="95"/>
        <end position="118"/>
    </location>
</feature>
<dbReference type="InterPro" id="IPR013783">
    <property type="entry name" value="Ig-like_fold"/>
</dbReference>
<dbReference type="SUPFAM" id="SSF49265">
    <property type="entry name" value="Fibronectin type III"/>
    <property type="match status" value="1"/>
</dbReference>
<feature type="transmembrane region" description="Helical" evidence="2">
    <location>
        <begin position="529"/>
        <end position="548"/>
    </location>
</feature>
<feature type="transmembrane region" description="Helical" evidence="2">
    <location>
        <begin position="810"/>
        <end position="833"/>
    </location>
</feature>
<proteinExistence type="predicted"/>
<feature type="transmembrane region" description="Helical" evidence="2">
    <location>
        <begin position="2559"/>
        <end position="2577"/>
    </location>
</feature>
<feature type="transmembrane region" description="Helical" evidence="2">
    <location>
        <begin position="2927"/>
        <end position="2946"/>
    </location>
</feature>
<organism evidence="4">
    <name type="scientific">Albugo laibachii Nc14</name>
    <dbReference type="NCBI Taxonomy" id="890382"/>
    <lineage>
        <taxon>Eukaryota</taxon>
        <taxon>Sar</taxon>
        <taxon>Stramenopiles</taxon>
        <taxon>Oomycota</taxon>
        <taxon>Peronosporomycetes</taxon>
        <taxon>Albuginales</taxon>
        <taxon>Albuginaceae</taxon>
        <taxon>Albugo</taxon>
    </lineage>
</organism>
<dbReference type="GO" id="GO:0005261">
    <property type="term" value="F:monoatomic cation channel activity"/>
    <property type="evidence" value="ECO:0007669"/>
    <property type="project" value="TreeGrafter"/>
</dbReference>
<feature type="compositionally biased region" description="Polar residues" evidence="1">
    <location>
        <begin position="51"/>
        <end position="62"/>
    </location>
</feature>
<feature type="compositionally biased region" description="Low complexity" evidence="1">
    <location>
        <begin position="63"/>
        <end position="76"/>
    </location>
</feature>
<feature type="transmembrane region" description="Helical" evidence="2">
    <location>
        <begin position="867"/>
        <end position="891"/>
    </location>
</feature>
<dbReference type="Gene3D" id="2.60.40.10">
    <property type="entry name" value="Immunoglobulins"/>
    <property type="match status" value="1"/>
</dbReference>
<feature type="transmembrane region" description="Helical" evidence="2">
    <location>
        <begin position="503"/>
        <end position="523"/>
    </location>
</feature>
<dbReference type="EMBL" id="FR824191">
    <property type="protein sequence ID" value="CCA22160.1"/>
    <property type="molecule type" value="Genomic_DNA"/>
</dbReference>
<feature type="transmembrane region" description="Helical" evidence="2">
    <location>
        <begin position="713"/>
        <end position="731"/>
    </location>
</feature>
<accession>F0WLJ6</accession>
<dbReference type="Pfam" id="PF00041">
    <property type="entry name" value="fn3"/>
    <property type="match status" value="1"/>
</dbReference>
<feature type="transmembrane region" description="Helical" evidence="2">
    <location>
        <begin position="1052"/>
        <end position="1080"/>
    </location>
</feature>
<dbReference type="InterPro" id="IPR056769">
    <property type="entry name" value="Piezo_TM1-24"/>
</dbReference>
<dbReference type="PANTHER" id="PTHR13167:SF25">
    <property type="entry name" value="PIEZO-TYPE MECHANOSENSITIVE ION CHANNEL COMPONENT"/>
    <property type="match status" value="1"/>
</dbReference>
<dbReference type="Pfam" id="PF24874">
    <property type="entry name" value="Piezo_THU9_anchor"/>
    <property type="match status" value="1"/>
</dbReference>
<keyword evidence="2" id="KW-1133">Transmembrane helix</keyword>
<feature type="region of interest" description="Disordered" evidence="1">
    <location>
        <begin position="1"/>
        <end position="76"/>
    </location>
</feature>
<dbReference type="EMBL" id="FR824273">
    <property type="protein sequence ID" value="CCA24236.1"/>
    <property type="molecule type" value="Genomic_DNA"/>
</dbReference>
<feature type="transmembrane region" description="Helical" evidence="2">
    <location>
        <begin position="737"/>
        <end position="753"/>
    </location>
</feature>
<dbReference type="InterPro" id="IPR031334">
    <property type="entry name" value="Piezo_cap_dom"/>
</dbReference>
<feature type="transmembrane region" description="Helical" evidence="2">
    <location>
        <begin position="555"/>
        <end position="582"/>
    </location>
</feature>
<dbReference type="InterPro" id="IPR036116">
    <property type="entry name" value="FN3_sf"/>
</dbReference>
<feature type="transmembrane region" description="Helical" evidence="2">
    <location>
        <begin position="1086"/>
        <end position="1102"/>
    </location>
</feature>
<dbReference type="InterPro" id="IPR003961">
    <property type="entry name" value="FN3_dom"/>
</dbReference>
<gene>
    <name evidence="4" type="primary">AlNc14C146G7384</name>
    <name evidence="5" type="synonym">AlNc14C228G9256</name>
    <name evidence="4" type="ORF">ALNC14_083030</name>
    <name evidence="5" type="ORF">ALNC14_103800</name>
</gene>
<evidence type="ECO:0000313" key="4">
    <source>
        <dbReference type="EMBL" id="CCA22160.1"/>
    </source>
</evidence>
<feature type="transmembrane region" description="Helical" evidence="2">
    <location>
        <begin position="1367"/>
        <end position="1386"/>
    </location>
</feature>
<dbReference type="GO" id="GO:0071260">
    <property type="term" value="P:cellular response to mechanical stimulus"/>
    <property type="evidence" value="ECO:0007669"/>
    <property type="project" value="TreeGrafter"/>
</dbReference>
<dbReference type="GO" id="GO:0042391">
    <property type="term" value="P:regulation of membrane potential"/>
    <property type="evidence" value="ECO:0007669"/>
    <property type="project" value="TreeGrafter"/>
</dbReference>
<dbReference type="Pfam" id="PF12166">
    <property type="entry name" value="Piezo_cap"/>
    <property type="match status" value="1"/>
</dbReference>
<dbReference type="PROSITE" id="PS50853">
    <property type="entry name" value="FN3"/>
    <property type="match status" value="1"/>
</dbReference>
<feature type="transmembrane region" description="Helical" evidence="2">
    <location>
        <begin position="933"/>
        <end position="952"/>
    </location>
</feature>
<feature type="transmembrane region" description="Helical" evidence="2">
    <location>
        <begin position="187"/>
        <end position="208"/>
    </location>
</feature>
<feature type="transmembrane region" description="Helical" evidence="2">
    <location>
        <begin position="2527"/>
        <end position="2547"/>
    </location>
</feature>
<dbReference type="GO" id="GO:0008381">
    <property type="term" value="F:mechanosensitive monoatomic ion channel activity"/>
    <property type="evidence" value="ECO:0007669"/>
    <property type="project" value="InterPro"/>
</dbReference>
<feature type="transmembrane region" description="Helical" evidence="2">
    <location>
        <begin position="2225"/>
        <end position="2245"/>
    </location>
</feature>
<feature type="transmembrane region" description="Helical" evidence="2">
    <location>
        <begin position="1006"/>
        <end position="1031"/>
    </location>
</feature>